<reference evidence="7 8" key="1">
    <citation type="submission" date="2020-07" db="EMBL/GenBank/DDBJ databases">
        <title>Sequencing the genomes of 1000 actinobacteria strains.</title>
        <authorList>
            <person name="Klenk H.-P."/>
        </authorList>
    </citation>
    <scope>NUCLEOTIDE SEQUENCE [LARGE SCALE GENOMIC DNA]</scope>
    <source>
        <strain evidence="7 8">DSM 44121</strain>
    </source>
</reference>
<protein>
    <submittedName>
        <fullName evidence="7">AcrR family transcriptional regulator</fullName>
    </submittedName>
</protein>
<keyword evidence="2 4" id="KW-0238">DNA-binding</keyword>
<sequence length="213" mass="22700">MTIRNAGPDGITPAPDAFDTAPGGSSESADRTEARLLEAASRLVATRGTRGLSVTELARAAGVSRPTVYRRWESADDVLRALLAHRAQLVITAVGPRAADRATIVAKVVRFGDLLRADPVFGRLLTDEPEVFTRYAFERIGRSQRVILEWLAAAIGAAQQGGTVRAGSATDLAVMVLLISQSAVLSQRTVTTVIDDDALRAELAHALDGYLRP</sequence>
<feature type="domain" description="HTH tetR-type" evidence="6">
    <location>
        <begin position="30"/>
        <end position="90"/>
    </location>
</feature>
<dbReference type="RefSeq" id="WP_182618862.1">
    <property type="nucleotide sequence ID" value="NZ_BAAATF010000008.1"/>
</dbReference>
<dbReference type="AlphaFoldDB" id="A0A7W3JB54"/>
<comment type="caution">
    <text evidence="7">The sequence shown here is derived from an EMBL/GenBank/DDBJ whole genome shotgun (WGS) entry which is preliminary data.</text>
</comment>
<evidence type="ECO:0000256" key="2">
    <source>
        <dbReference type="ARBA" id="ARBA00023125"/>
    </source>
</evidence>
<dbReference type="Pfam" id="PF00440">
    <property type="entry name" value="TetR_N"/>
    <property type="match status" value="1"/>
</dbReference>
<dbReference type="GO" id="GO:0000976">
    <property type="term" value="F:transcription cis-regulatory region binding"/>
    <property type="evidence" value="ECO:0007669"/>
    <property type="project" value="TreeGrafter"/>
</dbReference>
<evidence type="ECO:0000259" key="6">
    <source>
        <dbReference type="PROSITE" id="PS50977"/>
    </source>
</evidence>
<evidence type="ECO:0000313" key="8">
    <source>
        <dbReference type="Proteomes" id="UP000540568"/>
    </source>
</evidence>
<evidence type="ECO:0000256" key="5">
    <source>
        <dbReference type="SAM" id="MobiDB-lite"/>
    </source>
</evidence>
<keyword evidence="1" id="KW-0805">Transcription regulation</keyword>
<gene>
    <name evidence="7" type="ORF">FHX71_003574</name>
</gene>
<dbReference type="Gene3D" id="1.10.357.10">
    <property type="entry name" value="Tetracycline Repressor, domain 2"/>
    <property type="match status" value="1"/>
</dbReference>
<dbReference type="EMBL" id="JACGWV010000002">
    <property type="protein sequence ID" value="MBA8809598.1"/>
    <property type="molecule type" value="Genomic_DNA"/>
</dbReference>
<name>A0A7W3JB54_9MICO</name>
<feature type="DNA-binding region" description="H-T-H motif" evidence="4">
    <location>
        <begin position="53"/>
        <end position="72"/>
    </location>
</feature>
<dbReference type="SUPFAM" id="SSF46689">
    <property type="entry name" value="Homeodomain-like"/>
    <property type="match status" value="1"/>
</dbReference>
<dbReference type="Proteomes" id="UP000540568">
    <property type="component" value="Unassembled WGS sequence"/>
</dbReference>
<proteinExistence type="predicted"/>
<feature type="region of interest" description="Disordered" evidence="5">
    <location>
        <begin position="1"/>
        <end position="29"/>
    </location>
</feature>
<evidence type="ECO:0000313" key="7">
    <source>
        <dbReference type="EMBL" id="MBA8809598.1"/>
    </source>
</evidence>
<dbReference type="PRINTS" id="PR00455">
    <property type="entry name" value="HTHTETR"/>
</dbReference>
<dbReference type="InterPro" id="IPR009057">
    <property type="entry name" value="Homeodomain-like_sf"/>
</dbReference>
<dbReference type="PANTHER" id="PTHR30055:SF238">
    <property type="entry name" value="MYCOFACTOCIN BIOSYNTHESIS TRANSCRIPTIONAL REGULATOR MFTR-RELATED"/>
    <property type="match status" value="1"/>
</dbReference>
<organism evidence="7 8">
    <name type="scientific">Promicromonospora sukumoe</name>
    <dbReference type="NCBI Taxonomy" id="88382"/>
    <lineage>
        <taxon>Bacteria</taxon>
        <taxon>Bacillati</taxon>
        <taxon>Actinomycetota</taxon>
        <taxon>Actinomycetes</taxon>
        <taxon>Micrococcales</taxon>
        <taxon>Promicromonosporaceae</taxon>
        <taxon>Promicromonospora</taxon>
    </lineage>
</organism>
<dbReference type="PROSITE" id="PS50977">
    <property type="entry name" value="HTH_TETR_2"/>
    <property type="match status" value="1"/>
</dbReference>
<dbReference type="InterPro" id="IPR050109">
    <property type="entry name" value="HTH-type_TetR-like_transc_reg"/>
</dbReference>
<evidence type="ECO:0000256" key="4">
    <source>
        <dbReference type="PROSITE-ProRule" id="PRU00335"/>
    </source>
</evidence>
<dbReference type="PANTHER" id="PTHR30055">
    <property type="entry name" value="HTH-TYPE TRANSCRIPTIONAL REGULATOR RUTR"/>
    <property type="match status" value="1"/>
</dbReference>
<evidence type="ECO:0000256" key="3">
    <source>
        <dbReference type="ARBA" id="ARBA00023163"/>
    </source>
</evidence>
<evidence type="ECO:0000256" key="1">
    <source>
        <dbReference type="ARBA" id="ARBA00023015"/>
    </source>
</evidence>
<dbReference type="GO" id="GO:0003700">
    <property type="term" value="F:DNA-binding transcription factor activity"/>
    <property type="evidence" value="ECO:0007669"/>
    <property type="project" value="TreeGrafter"/>
</dbReference>
<keyword evidence="3" id="KW-0804">Transcription</keyword>
<keyword evidence="8" id="KW-1185">Reference proteome</keyword>
<accession>A0A7W3JB54</accession>
<dbReference type="InterPro" id="IPR001647">
    <property type="entry name" value="HTH_TetR"/>
</dbReference>